<evidence type="ECO:0000313" key="2">
    <source>
        <dbReference type="Proteomes" id="UP000196475"/>
    </source>
</evidence>
<reference evidence="2" key="1">
    <citation type="submission" date="2016-06" db="EMBL/GenBank/DDBJ databases">
        <authorList>
            <person name="Nascimento L."/>
            <person name="Pereira R.V."/>
            <person name="Martins L.F."/>
            <person name="Quaggio R.B."/>
            <person name="Silva A.M."/>
            <person name="Setubal J.C."/>
        </authorList>
    </citation>
    <scope>NUCLEOTIDE SEQUENCE [LARGE SCALE GENOMIC DNA]</scope>
</reference>
<comment type="caution">
    <text evidence="1">The sequence shown here is derived from an EMBL/GenBank/DDBJ whole genome shotgun (WGS) entry which is preliminary data.</text>
</comment>
<proteinExistence type="predicted"/>
<dbReference type="InterPro" id="IPR054055">
    <property type="entry name" value="YpzH"/>
</dbReference>
<name>A0A1Y3PUC0_9BACI</name>
<sequence length="63" mass="6979">MASLEKTILAVITTDPNRVGGGVPIFYVDNREEMEVIGTHLEVILDAMVHELEEGMFIVVKHA</sequence>
<evidence type="ECO:0000313" key="1">
    <source>
        <dbReference type="EMBL" id="OUM89716.1"/>
    </source>
</evidence>
<dbReference type="Pfam" id="PF21835">
    <property type="entry name" value="YIEGIA_cap"/>
    <property type="match status" value="1"/>
</dbReference>
<dbReference type="EMBL" id="LZRT01000036">
    <property type="protein sequence ID" value="OUM89716.1"/>
    <property type="molecule type" value="Genomic_DNA"/>
</dbReference>
<accession>A0A1Y3PUC0</accession>
<organism evidence="1 2">
    <name type="scientific">Bacillus thermozeamaize</name>
    <dbReference type="NCBI Taxonomy" id="230954"/>
    <lineage>
        <taxon>Bacteria</taxon>
        <taxon>Bacillati</taxon>
        <taxon>Bacillota</taxon>
        <taxon>Bacilli</taxon>
        <taxon>Bacillales</taxon>
        <taxon>Bacillaceae</taxon>
        <taxon>Bacillus</taxon>
    </lineage>
</organism>
<dbReference type="Proteomes" id="UP000196475">
    <property type="component" value="Unassembled WGS sequence"/>
</dbReference>
<protein>
    <submittedName>
        <fullName evidence="1">Uncharacterized protein</fullName>
    </submittedName>
</protein>
<dbReference type="AlphaFoldDB" id="A0A1Y3PUC0"/>
<gene>
    <name evidence="1" type="ORF">BAA01_02850</name>
</gene>